<dbReference type="EMBL" id="VXIV02002702">
    <property type="protein sequence ID" value="KAF6023533.1"/>
    <property type="molecule type" value="Genomic_DNA"/>
</dbReference>
<sequence>MFKSQQKIFGMSKILYPVMTSFLCLTTSLILLSTKFLNVTLADHEFLENIIPTWLYSDSNINTVIDKEIT</sequence>
<dbReference type="AlphaFoldDB" id="A0A7J7JC80"/>
<accession>A0A7J7JC80</accession>
<dbReference type="Proteomes" id="UP000593567">
    <property type="component" value="Unassembled WGS sequence"/>
</dbReference>
<evidence type="ECO:0000313" key="2">
    <source>
        <dbReference type="Proteomes" id="UP000593567"/>
    </source>
</evidence>
<name>A0A7J7JC80_BUGNE</name>
<protein>
    <submittedName>
        <fullName evidence="1">Uncharacterized protein</fullName>
    </submittedName>
</protein>
<gene>
    <name evidence="1" type="ORF">EB796_018181</name>
</gene>
<evidence type="ECO:0000313" key="1">
    <source>
        <dbReference type="EMBL" id="KAF6023533.1"/>
    </source>
</evidence>
<comment type="caution">
    <text evidence="1">The sequence shown here is derived from an EMBL/GenBank/DDBJ whole genome shotgun (WGS) entry which is preliminary data.</text>
</comment>
<reference evidence="1" key="1">
    <citation type="submission" date="2020-06" db="EMBL/GenBank/DDBJ databases">
        <title>Draft genome of Bugula neritina, a colonial animal packing powerful symbionts and potential medicines.</title>
        <authorList>
            <person name="Rayko M."/>
        </authorList>
    </citation>
    <scope>NUCLEOTIDE SEQUENCE [LARGE SCALE GENOMIC DNA]</scope>
    <source>
        <strain evidence="1">Kwan_BN1</strain>
    </source>
</reference>
<keyword evidence="2" id="KW-1185">Reference proteome</keyword>
<organism evidence="1 2">
    <name type="scientific">Bugula neritina</name>
    <name type="common">Brown bryozoan</name>
    <name type="synonym">Sertularia neritina</name>
    <dbReference type="NCBI Taxonomy" id="10212"/>
    <lineage>
        <taxon>Eukaryota</taxon>
        <taxon>Metazoa</taxon>
        <taxon>Spiralia</taxon>
        <taxon>Lophotrochozoa</taxon>
        <taxon>Bryozoa</taxon>
        <taxon>Gymnolaemata</taxon>
        <taxon>Cheilostomatida</taxon>
        <taxon>Flustrina</taxon>
        <taxon>Buguloidea</taxon>
        <taxon>Bugulidae</taxon>
        <taxon>Bugula</taxon>
    </lineage>
</organism>
<proteinExistence type="predicted"/>